<accession>A0A508TQA9</accession>
<organism evidence="1 2">
    <name type="scientific">Bradyrhizobium ivorense</name>
    <dbReference type="NCBI Taxonomy" id="2511166"/>
    <lineage>
        <taxon>Bacteria</taxon>
        <taxon>Pseudomonadati</taxon>
        <taxon>Pseudomonadota</taxon>
        <taxon>Alphaproteobacteria</taxon>
        <taxon>Hyphomicrobiales</taxon>
        <taxon>Nitrobacteraceae</taxon>
        <taxon>Bradyrhizobium</taxon>
    </lineage>
</organism>
<gene>
    <name evidence="1" type="ORF">CI1B_63740</name>
</gene>
<dbReference type="EMBL" id="CAADFC020000028">
    <property type="protein sequence ID" value="VIO76368.1"/>
    <property type="molecule type" value="Genomic_DNA"/>
</dbReference>
<evidence type="ECO:0000313" key="2">
    <source>
        <dbReference type="Proteomes" id="UP000328092"/>
    </source>
</evidence>
<sequence length="186" mass="20140">MSRVRFATAQALFDAFPEVSQKVSVKPTDQPPVDFARALSSHDKLPEAVAFCAYLLPRREAVWWACASVRALASGIAREPAVGLLAAEAWAYQPDDQNRQKAFEIGSDGDQNDPSTWLARAAGWAGGFQVLGDQQVPTPQYMTARAVRIAILLSAARIGSPERLTRLRSCITDGIKLAETGIVQDG</sequence>
<keyword evidence="2" id="KW-1185">Reference proteome</keyword>
<evidence type="ECO:0000313" key="1">
    <source>
        <dbReference type="EMBL" id="VIO76368.1"/>
    </source>
</evidence>
<reference evidence="1" key="1">
    <citation type="submission" date="2019-02" db="EMBL/GenBank/DDBJ databases">
        <authorList>
            <person name="Pothier F.J."/>
        </authorList>
    </citation>
    <scope>NUCLEOTIDE SEQUENCE</scope>
    <source>
        <strain evidence="1">CI-1B</strain>
    </source>
</reference>
<dbReference type="Pfam" id="PF22011">
    <property type="entry name" value="DUF6931"/>
    <property type="match status" value="1"/>
</dbReference>
<comment type="caution">
    <text evidence="1">The sequence shown here is derived from an EMBL/GenBank/DDBJ whole genome shotgun (WGS) entry which is preliminary data.</text>
</comment>
<protein>
    <submittedName>
        <fullName evidence="1">Uncharacterized protein</fullName>
    </submittedName>
</protein>
<dbReference type="AlphaFoldDB" id="A0A508TQA9"/>
<name>A0A508TQA9_9BRAD</name>
<proteinExistence type="predicted"/>
<dbReference type="InterPro" id="IPR053855">
    <property type="entry name" value="DUF6931"/>
</dbReference>
<dbReference type="Proteomes" id="UP000328092">
    <property type="component" value="Unassembled WGS sequence"/>
</dbReference>